<accession>A0A7G9A4E9</accession>
<organism evidence="1">
    <name type="scientific">Bacteriophage sp</name>
    <dbReference type="NCBI Taxonomy" id="38018"/>
    <lineage>
        <taxon>Viruses</taxon>
    </lineage>
</organism>
<reference evidence="1" key="1">
    <citation type="submission" date="2020-07" db="EMBL/GenBank/DDBJ databases">
        <title>Dissolved microcystin release linked to lysis of a Microcystis spp. bloom in Lake Erie (USA) attributed to a novel cyanophage.</title>
        <authorList>
            <person name="McKindles K.M."/>
            <person name="Manes M.A."/>
            <person name="DeMarco J.R."/>
            <person name="McClure A."/>
            <person name="McKay R.M."/>
            <person name="Davis T.W."/>
            <person name="Bullerjahn G.S."/>
        </authorList>
    </citation>
    <scope>NUCLEOTIDE SEQUENCE</scope>
</reference>
<proteinExistence type="predicted"/>
<protein>
    <submittedName>
        <fullName evidence="1">Uncharacterized protein</fullName>
    </submittedName>
</protein>
<name>A0A7G9A4E9_9VIRU</name>
<dbReference type="EMBL" id="MT840186">
    <property type="protein sequence ID" value="QNL31622.1"/>
    <property type="molecule type" value="Genomic_DNA"/>
</dbReference>
<sequence length="239" mass="27441">MELKLTRAELESLLQTRHPTDDEMQLINQFKPYGLDPWEPSELMRFALIASNNLIHSSLQVWDKNALETMVASYPGCPLMIDHEWDRCEKTFGMVYDALLYSLPRVSEEGITRILEKSPNPNEDYRIIQKDGYHQVLVFGFVEATHPIISEISYGRKADVSMGGFFYGESICPICDIPYSDPKCPHYPPYMAGLVDEEILTPYYRRSGKMDSIECSFVTSGNCRQARLVDSRLNTFVFN</sequence>
<evidence type="ECO:0000313" key="1">
    <source>
        <dbReference type="EMBL" id="QNL31622.1"/>
    </source>
</evidence>